<name>A2D880_TRIV3</name>
<accession>A2D880</accession>
<dbReference type="KEGG" id="tva:5469077"/>
<dbReference type="GO" id="GO:0005885">
    <property type="term" value="C:Arp2/3 protein complex"/>
    <property type="evidence" value="ECO:0000318"/>
    <property type="project" value="GO_Central"/>
</dbReference>
<evidence type="ECO:0000313" key="3">
    <source>
        <dbReference type="Proteomes" id="UP000001542"/>
    </source>
</evidence>
<dbReference type="FunFam" id="3.90.640.10:FF:000173">
    <property type="entry name" value="Actin family protein"/>
    <property type="match status" value="1"/>
</dbReference>
<dbReference type="InterPro" id="IPR004000">
    <property type="entry name" value="Actin"/>
</dbReference>
<dbReference type="eggNOG" id="KOG0676">
    <property type="taxonomic scope" value="Eukaryota"/>
</dbReference>
<evidence type="ECO:0000313" key="2">
    <source>
        <dbReference type="EMBL" id="EAY23513.1"/>
    </source>
</evidence>
<dbReference type="VEuPathDB" id="TrichDB:TVAG_071770"/>
<sequence length="410" mass="46206">MNVVDNLHKALVYDFGSSCVRFGYAGDAYPLYVVPSSSVQMFQDGEEKIRFGSEWFEKNLPDIQINQMVDDNGMITESDMLFTFFDWVLSVHQIEEPTQNPVLISQPTVITKLTGNKNGITKWRETLASCIFEFANHPALCLQHDASLACYAHGIHTGVVVDYGWSCARAIPVFEGHPITQSVQIHPLGGLELTNLLFEKMKQNNKQIYTFLDPKPTDVGLFGTAKVVTPTPSQHDYCVRHEITNIIKNHLRYTDTPPKPNDEDILDYIYFMPGRRPLEIKDEINFLKPLLWQQTEGVPQSNIPLQNVVYNAIDSSPKDLHSTFWKNIITSGGLSRIPGFNAKLEQKARQIAPKRTEPHVVRPLADVAAGSRCVWTGGSIVASLPNFDQLCITKAEWEEFGNSILLRKCL</sequence>
<evidence type="ECO:0000256" key="1">
    <source>
        <dbReference type="RuleBase" id="RU000487"/>
    </source>
</evidence>
<organism evidence="2 3">
    <name type="scientific">Trichomonas vaginalis (strain ATCC PRA-98 / G3)</name>
    <dbReference type="NCBI Taxonomy" id="412133"/>
    <lineage>
        <taxon>Eukaryota</taxon>
        <taxon>Metamonada</taxon>
        <taxon>Parabasalia</taxon>
        <taxon>Trichomonadida</taxon>
        <taxon>Trichomonadidae</taxon>
        <taxon>Trichomonas</taxon>
    </lineage>
</organism>
<dbReference type="CDD" id="cd10169">
    <property type="entry name" value="ASKHA_NBD_actin-like"/>
    <property type="match status" value="1"/>
</dbReference>
<comment type="similarity">
    <text evidence="1">Belongs to the actin family.</text>
</comment>
<keyword evidence="3" id="KW-1185">Reference proteome</keyword>
<dbReference type="FunFam" id="3.30.420.40:FF:000313">
    <property type="entry name" value="Actin family"/>
    <property type="match status" value="1"/>
</dbReference>
<dbReference type="STRING" id="5722.A2D880"/>
<dbReference type="Gene3D" id="3.30.420.40">
    <property type="match status" value="2"/>
</dbReference>
<dbReference type="Pfam" id="PF00022">
    <property type="entry name" value="Actin"/>
    <property type="match status" value="1"/>
</dbReference>
<dbReference type="RefSeq" id="XP_001584499.1">
    <property type="nucleotide sequence ID" value="XM_001584449.1"/>
</dbReference>
<dbReference type="InParanoid" id="A2D880"/>
<reference evidence="2" key="1">
    <citation type="submission" date="2006-10" db="EMBL/GenBank/DDBJ databases">
        <authorList>
            <person name="Amadeo P."/>
            <person name="Zhao Q."/>
            <person name="Wortman J."/>
            <person name="Fraser-Liggett C."/>
            <person name="Carlton J."/>
        </authorList>
    </citation>
    <scope>NUCLEOTIDE SEQUENCE</scope>
    <source>
        <strain evidence="2">G3</strain>
    </source>
</reference>
<dbReference type="OMA" id="WHEDWME"/>
<dbReference type="SMR" id="A2D880"/>
<dbReference type="VEuPathDB" id="TrichDB:TVAGG3_1046880"/>
<reference evidence="2" key="2">
    <citation type="journal article" date="2007" name="Science">
        <title>Draft genome sequence of the sexually transmitted pathogen Trichomonas vaginalis.</title>
        <authorList>
            <person name="Carlton J.M."/>
            <person name="Hirt R.P."/>
            <person name="Silva J.C."/>
            <person name="Delcher A.L."/>
            <person name="Schatz M."/>
            <person name="Zhao Q."/>
            <person name="Wortman J.R."/>
            <person name="Bidwell S.L."/>
            <person name="Alsmark U.C.M."/>
            <person name="Besteiro S."/>
            <person name="Sicheritz-Ponten T."/>
            <person name="Noel C.J."/>
            <person name="Dacks J.B."/>
            <person name="Foster P.G."/>
            <person name="Simillion C."/>
            <person name="Van de Peer Y."/>
            <person name="Miranda-Saavedra D."/>
            <person name="Barton G.J."/>
            <person name="Westrop G.D."/>
            <person name="Mueller S."/>
            <person name="Dessi D."/>
            <person name="Fiori P.L."/>
            <person name="Ren Q."/>
            <person name="Paulsen I."/>
            <person name="Zhang H."/>
            <person name="Bastida-Corcuera F.D."/>
            <person name="Simoes-Barbosa A."/>
            <person name="Brown M.T."/>
            <person name="Hayes R.D."/>
            <person name="Mukherjee M."/>
            <person name="Okumura C.Y."/>
            <person name="Schneider R."/>
            <person name="Smith A.J."/>
            <person name="Vanacova S."/>
            <person name="Villalvazo M."/>
            <person name="Haas B.J."/>
            <person name="Pertea M."/>
            <person name="Feldblyum T.V."/>
            <person name="Utterback T.R."/>
            <person name="Shu C.L."/>
            <person name="Osoegawa K."/>
            <person name="de Jong P.J."/>
            <person name="Hrdy I."/>
            <person name="Horvathova L."/>
            <person name="Zubacova Z."/>
            <person name="Dolezal P."/>
            <person name="Malik S.B."/>
            <person name="Logsdon J.M. Jr."/>
            <person name="Henze K."/>
            <person name="Gupta A."/>
            <person name="Wang C.C."/>
            <person name="Dunne R.L."/>
            <person name="Upcroft J.A."/>
            <person name="Upcroft P."/>
            <person name="White O."/>
            <person name="Salzberg S.L."/>
            <person name="Tang P."/>
            <person name="Chiu C.-H."/>
            <person name="Lee Y.-S."/>
            <person name="Embley T.M."/>
            <person name="Coombs G.H."/>
            <person name="Mottram J.C."/>
            <person name="Tachezy J."/>
            <person name="Fraser-Liggett C.M."/>
            <person name="Johnson P.J."/>
        </authorList>
    </citation>
    <scope>NUCLEOTIDE SEQUENCE [LARGE SCALE GENOMIC DNA]</scope>
    <source>
        <strain evidence="2">G3</strain>
    </source>
</reference>
<dbReference type="EMBL" id="DS113178">
    <property type="protein sequence ID" value="EAY23513.1"/>
    <property type="molecule type" value="Genomic_DNA"/>
</dbReference>
<protein>
    <submittedName>
        <fullName evidence="2">Actin family protein</fullName>
    </submittedName>
</protein>
<dbReference type="SUPFAM" id="SSF53067">
    <property type="entry name" value="Actin-like ATPase domain"/>
    <property type="match status" value="2"/>
</dbReference>
<gene>
    <name evidence="2" type="ORF">TVAG_071770</name>
</gene>
<dbReference type="PANTHER" id="PTHR11937">
    <property type="entry name" value="ACTIN"/>
    <property type="match status" value="1"/>
</dbReference>
<dbReference type="SMART" id="SM00268">
    <property type="entry name" value="ACTIN"/>
    <property type="match status" value="1"/>
</dbReference>
<dbReference type="Proteomes" id="UP000001542">
    <property type="component" value="Unassembled WGS sequence"/>
</dbReference>
<dbReference type="AlphaFoldDB" id="A2D880"/>
<dbReference type="InterPro" id="IPR043129">
    <property type="entry name" value="ATPase_NBD"/>
</dbReference>
<dbReference type="OrthoDB" id="5132116at2759"/>
<dbReference type="Gene3D" id="3.90.640.10">
    <property type="entry name" value="Actin, Chain A, domain 4"/>
    <property type="match status" value="1"/>
</dbReference>
<dbReference type="GO" id="GO:0034314">
    <property type="term" value="P:Arp2/3 complex-mediated actin nucleation"/>
    <property type="evidence" value="ECO:0000318"/>
    <property type="project" value="GO_Central"/>
</dbReference>
<proteinExistence type="inferred from homology"/>